<evidence type="ECO:0000256" key="1">
    <source>
        <dbReference type="SAM" id="MobiDB-lite"/>
    </source>
</evidence>
<dbReference type="EMBL" id="WUAV01000005">
    <property type="protein sequence ID" value="KAF1750092.1"/>
    <property type="molecule type" value="Genomic_DNA"/>
</dbReference>
<protein>
    <submittedName>
        <fullName evidence="2">Uncharacterized protein</fullName>
    </submittedName>
</protein>
<dbReference type="Proteomes" id="UP000483820">
    <property type="component" value="Chromosome V"/>
</dbReference>
<sequence>MAPNQTIVQNSDGQFDSRRTQTKLFAGKSKKNASITPTISEEDIFEEKFKKEFPEYVERKKEKYTWKQFYQKRMDKKQKKQEEKLNKLTMRIGKSSALQQNSAPKTKLIEIGGSTSVKKSGQFSKILPLPSNQGIQRKPPTIPIATATVNKSRQVSAPLQGPTQVRRVPSAAVARTFTQHGASTMKTTPLMRKCLQMMKK</sequence>
<name>A0A6A5G5U3_CAERE</name>
<dbReference type="AlphaFoldDB" id="A0A6A5G5U3"/>
<dbReference type="GeneID" id="9799711"/>
<organism evidence="2 3">
    <name type="scientific">Caenorhabditis remanei</name>
    <name type="common">Caenorhabditis vulgaris</name>
    <dbReference type="NCBI Taxonomy" id="31234"/>
    <lineage>
        <taxon>Eukaryota</taxon>
        <taxon>Metazoa</taxon>
        <taxon>Ecdysozoa</taxon>
        <taxon>Nematoda</taxon>
        <taxon>Chromadorea</taxon>
        <taxon>Rhabditida</taxon>
        <taxon>Rhabditina</taxon>
        <taxon>Rhabditomorpha</taxon>
        <taxon>Rhabditoidea</taxon>
        <taxon>Rhabditidae</taxon>
        <taxon>Peloderinae</taxon>
        <taxon>Caenorhabditis</taxon>
    </lineage>
</organism>
<dbReference type="RefSeq" id="XP_003092392.2">
    <property type="nucleotide sequence ID" value="XM_003092344.2"/>
</dbReference>
<feature type="region of interest" description="Disordered" evidence="1">
    <location>
        <begin position="1"/>
        <end position="32"/>
    </location>
</feature>
<comment type="caution">
    <text evidence="2">The sequence shown here is derived from an EMBL/GenBank/DDBJ whole genome shotgun (WGS) entry which is preliminary data.</text>
</comment>
<evidence type="ECO:0000313" key="2">
    <source>
        <dbReference type="EMBL" id="KAF1750092.1"/>
    </source>
</evidence>
<feature type="compositionally biased region" description="Polar residues" evidence="1">
    <location>
        <begin position="1"/>
        <end position="14"/>
    </location>
</feature>
<reference evidence="2 3" key="1">
    <citation type="submission" date="2019-12" db="EMBL/GenBank/DDBJ databases">
        <title>Chromosome-level assembly of the Caenorhabditis remanei genome.</title>
        <authorList>
            <person name="Teterina A.A."/>
            <person name="Willis J.H."/>
            <person name="Phillips P.C."/>
        </authorList>
    </citation>
    <scope>NUCLEOTIDE SEQUENCE [LARGE SCALE GENOMIC DNA]</scope>
    <source>
        <strain evidence="2 3">PX506</strain>
        <tissue evidence="2">Whole organism</tissue>
    </source>
</reference>
<dbReference type="CTD" id="9799711"/>
<proteinExistence type="predicted"/>
<evidence type="ECO:0000313" key="3">
    <source>
        <dbReference type="Proteomes" id="UP000483820"/>
    </source>
</evidence>
<gene>
    <name evidence="2" type="ORF">GCK72_016638</name>
</gene>
<accession>A0A6A5G5U3</accession>
<dbReference type="KEGG" id="crq:GCK72_016638"/>